<gene>
    <name evidence="9" type="ORF">ENM11_08120</name>
</gene>
<sequence length="400" mass="42390">MPFSGHGKGRALESSWVAWVKRPAAILILAWLSWFWSHGTRVGLSAITPFLRQRFSISTAEAAAIPGVLNLGFYSFTFVSGRIPAKTGFRNAVMLAAFGSGVATVAAGFLDNIYVFYCAVLFVGVFLSMHLPSAIPWLGQLFKGVRQGFFIGVHESGAPAGQTFGPIILALLFTSLAYSLSFCAWAMIPISVGLALLLLTKPEGGDGRLSPTPLSQESQRVRTMPLTVLTIANLVGNLGVVAIVPLHLVDTFHLDKSYVALIVGASRLVGVVGQPLGGYLYDKHGFFKVASTVSVLNLLSNLYLMLAPYSDVYPAVMAVQAAVTAMYFPVVYSYLVKHLGASASTVLGKVFSAAGLAGPTAAPILAGVLAQRLGYTAALAYPTFLAFAGVLALVYMTKAR</sequence>
<feature type="transmembrane region" description="Helical" evidence="7">
    <location>
        <begin position="20"/>
        <end position="37"/>
    </location>
</feature>
<comment type="subcellular location">
    <subcellularLocation>
        <location evidence="1">Cell membrane</location>
        <topology evidence="1">Multi-pass membrane protein</topology>
    </subcellularLocation>
</comment>
<evidence type="ECO:0000256" key="5">
    <source>
        <dbReference type="ARBA" id="ARBA00022989"/>
    </source>
</evidence>
<dbReference type="InterPro" id="IPR020846">
    <property type="entry name" value="MFS_dom"/>
</dbReference>
<evidence type="ECO:0000256" key="1">
    <source>
        <dbReference type="ARBA" id="ARBA00004651"/>
    </source>
</evidence>
<evidence type="ECO:0000259" key="8">
    <source>
        <dbReference type="PROSITE" id="PS50850"/>
    </source>
</evidence>
<evidence type="ECO:0000256" key="4">
    <source>
        <dbReference type="ARBA" id="ARBA00022692"/>
    </source>
</evidence>
<dbReference type="Gene3D" id="1.20.1250.20">
    <property type="entry name" value="MFS general substrate transporter like domains"/>
    <property type="match status" value="2"/>
</dbReference>
<keyword evidence="2" id="KW-0813">Transport</keyword>
<dbReference type="SUPFAM" id="SSF103473">
    <property type="entry name" value="MFS general substrate transporter"/>
    <property type="match status" value="1"/>
</dbReference>
<dbReference type="AlphaFoldDB" id="A0A7C5QFD4"/>
<accession>A0A7C5QFD4</accession>
<evidence type="ECO:0000256" key="6">
    <source>
        <dbReference type="ARBA" id="ARBA00023136"/>
    </source>
</evidence>
<evidence type="ECO:0000256" key="7">
    <source>
        <dbReference type="SAM" id="Phobius"/>
    </source>
</evidence>
<dbReference type="Pfam" id="PF07690">
    <property type="entry name" value="MFS_1"/>
    <property type="match status" value="2"/>
</dbReference>
<protein>
    <submittedName>
        <fullName evidence="9">MFS transporter</fullName>
    </submittedName>
</protein>
<proteinExistence type="predicted"/>
<dbReference type="InterPro" id="IPR050171">
    <property type="entry name" value="MFS_Transporters"/>
</dbReference>
<feature type="domain" description="Major facilitator superfamily (MFS) profile" evidence="8">
    <location>
        <begin position="26"/>
        <end position="400"/>
    </location>
</feature>
<dbReference type="GO" id="GO:0005886">
    <property type="term" value="C:plasma membrane"/>
    <property type="evidence" value="ECO:0007669"/>
    <property type="project" value="UniProtKB-SubCell"/>
</dbReference>
<evidence type="ECO:0000313" key="9">
    <source>
        <dbReference type="EMBL" id="HHK69092.1"/>
    </source>
</evidence>
<keyword evidence="4 7" id="KW-0812">Transmembrane</keyword>
<dbReference type="InterPro" id="IPR011701">
    <property type="entry name" value="MFS"/>
</dbReference>
<keyword evidence="3" id="KW-1003">Cell membrane</keyword>
<dbReference type="PROSITE" id="PS50850">
    <property type="entry name" value="MFS"/>
    <property type="match status" value="1"/>
</dbReference>
<feature type="transmembrane region" description="Helical" evidence="7">
    <location>
        <begin position="286"/>
        <end position="306"/>
    </location>
</feature>
<feature type="transmembrane region" description="Helical" evidence="7">
    <location>
        <begin position="114"/>
        <end position="137"/>
    </location>
</feature>
<evidence type="ECO:0000256" key="2">
    <source>
        <dbReference type="ARBA" id="ARBA00022448"/>
    </source>
</evidence>
<keyword evidence="5 7" id="KW-1133">Transmembrane helix</keyword>
<feature type="transmembrane region" description="Helical" evidence="7">
    <location>
        <begin position="91"/>
        <end position="108"/>
    </location>
</feature>
<feature type="transmembrane region" description="Helical" evidence="7">
    <location>
        <begin position="312"/>
        <end position="335"/>
    </location>
</feature>
<dbReference type="PANTHER" id="PTHR23517:SF3">
    <property type="entry name" value="INTEGRAL MEMBRANE TRANSPORT PROTEIN"/>
    <property type="match status" value="1"/>
</dbReference>
<feature type="transmembrane region" description="Helical" evidence="7">
    <location>
        <begin position="57"/>
        <end position="79"/>
    </location>
</feature>
<feature type="transmembrane region" description="Helical" evidence="7">
    <location>
        <begin position="149"/>
        <end position="173"/>
    </location>
</feature>
<feature type="transmembrane region" description="Helical" evidence="7">
    <location>
        <begin position="375"/>
        <end position="396"/>
    </location>
</feature>
<comment type="caution">
    <text evidence="9">The sequence shown here is derived from an EMBL/GenBank/DDBJ whole genome shotgun (WGS) entry which is preliminary data.</text>
</comment>
<dbReference type="PANTHER" id="PTHR23517">
    <property type="entry name" value="RESISTANCE PROTEIN MDTM, PUTATIVE-RELATED-RELATED"/>
    <property type="match status" value="1"/>
</dbReference>
<reference evidence="9" key="1">
    <citation type="journal article" date="2020" name="mSystems">
        <title>Genome- and Community-Level Interaction Insights into Carbon Utilization and Element Cycling Functions of Hydrothermarchaeota in Hydrothermal Sediment.</title>
        <authorList>
            <person name="Zhou Z."/>
            <person name="Liu Y."/>
            <person name="Xu W."/>
            <person name="Pan J."/>
            <person name="Luo Z.H."/>
            <person name="Li M."/>
        </authorList>
    </citation>
    <scope>NUCLEOTIDE SEQUENCE [LARGE SCALE GENOMIC DNA]</scope>
    <source>
        <strain evidence="9">SpSt-1056</strain>
    </source>
</reference>
<feature type="transmembrane region" description="Helical" evidence="7">
    <location>
        <begin position="226"/>
        <end position="246"/>
    </location>
</feature>
<evidence type="ECO:0000256" key="3">
    <source>
        <dbReference type="ARBA" id="ARBA00022475"/>
    </source>
</evidence>
<feature type="transmembrane region" description="Helical" evidence="7">
    <location>
        <begin position="347"/>
        <end position="369"/>
    </location>
</feature>
<organism evidence="9">
    <name type="scientific">Caldiarchaeum subterraneum</name>
    <dbReference type="NCBI Taxonomy" id="311458"/>
    <lineage>
        <taxon>Archaea</taxon>
        <taxon>Nitrososphaerota</taxon>
        <taxon>Candidatus Caldarchaeales</taxon>
        <taxon>Candidatus Caldarchaeaceae</taxon>
        <taxon>Candidatus Caldarchaeum</taxon>
    </lineage>
</organism>
<dbReference type="GO" id="GO:0022857">
    <property type="term" value="F:transmembrane transporter activity"/>
    <property type="evidence" value="ECO:0007669"/>
    <property type="project" value="InterPro"/>
</dbReference>
<feature type="transmembrane region" description="Helical" evidence="7">
    <location>
        <begin position="258"/>
        <end position="279"/>
    </location>
</feature>
<dbReference type="EMBL" id="DRWN01000068">
    <property type="protein sequence ID" value="HHK69092.1"/>
    <property type="molecule type" value="Genomic_DNA"/>
</dbReference>
<dbReference type="InterPro" id="IPR036259">
    <property type="entry name" value="MFS_trans_sf"/>
</dbReference>
<keyword evidence="6 7" id="KW-0472">Membrane</keyword>
<name>A0A7C5QFD4_CALS0</name>